<comment type="caution">
    <text evidence="2">The sequence shown here is derived from an EMBL/GenBank/DDBJ whole genome shotgun (WGS) entry which is preliminary data.</text>
</comment>
<accession>A0A3L9ZXB3</accession>
<evidence type="ECO:0000313" key="3">
    <source>
        <dbReference type="Proteomes" id="UP000280368"/>
    </source>
</evidence>
<feature type="signal peptide" evidence="1">
    <location>
        <begin position="1"/>
        <end position="18"/>
    </location>
</feature>
<organism evidence="2 3">
    <name type="scientific">Flavobacterium weaverense</name>
    <dbReference type="NCBI Taxonomy" id="271156"/>
    <lineage>
        <taxon>Bacteria</taxon>
        <taxon>Pseudomonadati</taxon>
        <taxon>Bacteroidota</taxon>
        <taxon>Flavobacteriia</taxon>
        <taxon>Flavobacteriales</taxon>
        <taxon>Flavobacteriaceae</taxon>
        <taxon>Flavobacterium</taxon>
    </lineage>
</organism>
<dbReference type="EMBL" id="REFH01000008">
    <property type="protein sequence ID" value="RMA76874.1"/>
    <property type="molecule type" value="Genomic_DNA"/>
</dbReference>
<dbReference type="SUPFAM" id="SSF82185">
    <property type="entry name" value="Histone H3 K4-specific methyltransferase SET7/9 N-terminal domain"/>
    <property type="match status" value="1"/>
</dbReference>
<dbReference type="Gene3D" id="2.20.110.10">
    <property type="entry name" value="Histone H3 K4-specific methyltransferase SET7/9 N-terminal domain"/>
    <property type="match status" value="1"/>
</dbReference>
<sequence length="114" mass="12857">MKKYIIMTALLLSGIAFAQDNNVKLEAVGDLVKTTYYFDNGKTQQEGFYKNGKLEGIWTSYDINGAKTAVATYKGGEKVGKWFFWNNEVLHEVDYSQSKIAAVKTWKKDSVANN</sequence>
<dbReference type="AlphaFoldDB" id="A0A3L9ZXB3"/>
<protein>
    <recommendedName>
        <fullName evidence="4">MORN repeat protein</fullName>
    </recommendedName>
</protein>
<evidence type="ECO:0000256" key="1">
    <source>
        <dbReference type="SAM" id="SignalP"/>
    </source>
</evidence>
<feature type="chain" id="PRO_5018251975" description="MORN repeat protein" evidence="1">
    <location>
        <begin position="19"/>
        <end position="114"/>
    </location>
</feature>
<dbReference type="Proteomes" id="UP000280368">
    <property type="component" value="Unassembled WGS sequence"/>
</dbReference>
<keyword evidence="1" id="KW-0732">Signal</keyword>
<keyword evidence="3" id="KW-1185">Reference proteome</keyword>
<gene>
    <name evidence="2" type="ORF">BC961_0850</name>
</gene>
<name>A0A3L9ZXB3_9FLAO</name>
<dbReference type="OrthoDB" id="1467310at2"/>
<reference evidence="2 3" key="1">
    <citation type="submission" date="2018-10" db="EMBL/GenBank/DDBJ databases">
        <title>Genomic Encyclopedia of Archaeal and Bacterial Type Strains, Phase II (KMG-II): from individual species to whole genera.</title>
        <authorList>
            <person name="Goeker M."/>
        </authorList>
    </citation>
    <scope>NUCLEOTIDE SEQUENCE [LARGE SCALE GENOMIC DNA]</scope>
    <source>
        <strain evidence="2 3">DSM 19727</strain>
    </source>
</reference>
<evidence type="ECO:0008006" key="4">
    <source>
        <dbReference type="Google" id="ProtNLM"/>
    </source>
</evidence>
<evidence type="ECO:0000313" key="2">
    <source>
        <dbReference type="EMBL" id="RMA76874.1"/>
    </source>
</evidence>
<dbReference type="RefSeq" id="WP_121924589.1">
    <property type="nucleotide sequence ID" value="NZ_CBCSGA010000006.1"/>
</dbReference>
<proteinExistence type="predicted"/>